<dbReference type="InterPro" id="IPR050248">
    <property type="entry name" value="Polysacc_deacetylase_ArnD"/>
</dbReference>
<proteinExistence type="predicted"/>
<dbReference type="PANTHER" id="PTHR10587">
    <property type="entry name" value="GLYCOSYL TRANSFERASE-RELATED"/>
    <property type="match status" value="1"/>
</dbReference>
<dbReference type="SUPFAM" id="SSF88713">
    <property type="entry name" value="Glycoside hydrolase/deacetylase"/>
    <property type="match status" value="1"/>
</dbReference>
<dbReference type="RefSeq" id="WP_003776804.1">
    <property type="nucleotide sequence ID" value="NZ_JH992957.1"/>
</dbReference>
<keyword evidence="5" id="KW-1185">Reference proteome</keyword>
<dbReference type="Pfam" id="PF01522">
    <property type="entry name" value="Polysacc_deac_1"/>
    <property type="match status" value="1"/>
</dbReference>
<feature type="signal peptide" evidence="2">
    <location>
        <begin position="1"/>
        <end position="22"/>
    </location>
</feature>
<feature type="chain" id="PRO_5039109986" description="NodB homology domain-containing protein" evidence="2">
    <location>
        <begin position="23"/>
        <end position="279"/>
    </location>
</feature>
<accession>K9EA27</accession>
<dbReference type="STRING" id="883081.HMPREF9698_00386"/>
<keyword evidence="2" id="KW-0732">Signal</keyword>
<evidence type="ECO:0000313" key="4">
    <source>
        <dbReference type="EMBL" id="EKU94074.1"/>
    </source>
</evidence>
<evidence type="ECO:0000256" key="1">
    <source>
        <dbReference type="SAM" id="MobiDB-lite"/>
    </source>
</evidence>
<dbReference type="PROSITE" id="PS51257">
    <property type="entry name" value="PROKAR_LIPOPROTEIN"/>
    <property type="match status" value="1"/>
</dbReference>
<dbReference type="GO" id="GO:0016810">
    <property type="term" value="F:hydrolase activity, acting on carbon-nitrogen (but not peptide) bonds"/>
    <property type="evidence" value="ECO:0007669"/>
    <property type="project" value="InterPro"/>
</dbReference>
<dbReference type="AlphaFoldDB" id="K9EA27"/>
<comment type="caution">
    <text evidence="4">The sequence shown here is derived from an EMBL/GenBank/DDBJ whole genome shotgun (WGS) entry which is preliminary data.</text>
</comment>
<name>K9EA27_9LACT</name>
<dbReference type="CDD" id="cd10917">
    <property type="entry name" value="CE4_NodB_like_6s_7s"/>
    <property type="match status" value="1"/>
</dbReference>
<dbReference type="InterPro" id="IPR002509">
    <property type="entry name" value="NODB_dom"/>
</dbReference>
<sequence>MKNKMKGFLPLLVAPLILVACSGDQEDQENEAQEENTEEVEDQQGQDGQEASNESDQAEADQEAQYTLNEESFRIEPIEGSGADSQVVLMTFDDAPDNYALEIAEILHDHDVPAIFFVNAMYLDDQEGQDQLQAIHDMGFEIGNHTYNHPNLQEISEEAQRAEIVDTNDRVEELIGVRPRFFRPPFGAQTDYSYQVAEEEGMQSMNWSYGYDWESQYQDPDALADIMVNSEFLSDGANLLMHDREWTKDAVEDIILGFEEKGYGFVDPSLIESGNKDAA</sequence>
<organism evidence="4 5">
    <name type="scientific">Alloiococcus otitis ATCC 51267</name>
    <dbReference type="NCBI Taxonomy" id="883081"/>
    <lineage>
        <taxon>Bacteria</taxon>
        <taxon>Bacillati</taxon>
        <taxon>Bacillota</taxon>
        <taxon>Bacilli</taxon>
        <taxon>Lactobacillales</taxon>
        <taxon>Carnobacteriaceae</taxon>
        <taxon>Alloiococcus</taxon>
    </lineage>
</organism>
<dbReference type="InterPro" id="IPR011330">
    <property type="entry name" value="Glyco_hydro/deAcase_b/a-brl"/>
</dbReference>
<gene>
    <name evidence="4" type="ORF">HMPREF9698_00386</name>
</gene>
<evidence type="ECO:0000313" key="5">
    <source>
        <dbReference type="Proteomes" id="UP000009875"/>
    </source>
</evidence>
<dbReference type="HOGENOM" id="CLU_021264_1_1_9"/>
<protein>
    <recommendedName>
        <fullName evidence="3">NodB homology domain-containing protein</fullName>
    </recommendedName>
</protein>
<reference evidence="4 5" key="1">
    <citation type="submission" date="2012-09" db="EMBL/GenBank/DDBJ databases">
        <title>The Genome Sequence of Alloiococcus otitis ATCC 51267.</title>
        <authorList>
            <consortium name="The Broad Institute Genome Sequencing Platform"/>
            <person name="Earl A."/>
            <person name="Ward D."/>
            <person name="Feldgarden M."/>
            <person name="Gevers D."/>
            <person name="Huys G."/>
            <person name="Walker B."/>
            <person name="Young S.K."/>
            <person name="Zeng Q."/>
            <person name="Gargeya S."/>
            <person name="Fitzgerald M."/>
            <person name="Haas B."/>
            <person name="Abouelleil A."/>
            <person name="Alvarado L."/>
            <person name="Arachchi H.M."/>
            <person name="Berlin A.M."/>
            <person name="Chapman S.B."/>
            <person name="Goldberg J."/>
            <person name="Griggs A."/>
            <person name="Gujja S."/>
            <person name="Hansen M."/>
            <person name="Howarth C."/>
            <person name="Imamovic A."/>
            <person name="Larimer J."/>
            <person name="McCowen C."/>
            <person name="Montmayeur A."/>
            <person name="Murphy C."/>
            <person name="Neiman D."/>
            <person name="Pearson M."/>
            <person name="Priest M."/>
            <person name="Roberts A."/>
            <person name="Saif S."/>
            <person name="Shea T."/>
            <person name="Sisk P."/>
            <person name="Sykes S."/>
            <person name="Wortman J."/>
            <person name="Nusbaum C."/>
            <person name="Birren B."/>
        </authorList>
    </citation>
    <scope>NUCLEOTIDE SEQUENCE [LARGE SCALE GENOMIC DNA]</scope>
    <source>
        <strain evidence="4 5">ATCC 51267</strain>
    </source>
</reference>
<dbReference type="GO" id="GO:0005975">
    <property type="term" value="P:carbohydrate metabolic process"/>
    <property type="evidence" value="ECO:0007669"/>
    <property type="project" value="InterPro"/>
</dbReference>
<evidence type="ECO:0000259" key="3">
    <source>
        <dbReference type="PROSITE" id="PS51677"/>
    </source>
</evidence>
<dbReference type="Gene3D" id="3.20.20.370">
    <property type="entry name" value="Glycoside hydrolase/deacetylase"/>
    <property type="match status" value="1"/>
</dbReference>
<evidence type="ECO:0000256" key="2">
    <source>
        <dbReference type="SAM" id="SignalP"/>
    </source>
</evidence>
<dbReference type="Proteomes" id="UP000009875">
    <property type="component" value="Unassembled WGS sequence"/>
</dbReference>
<dbReference type="eggNOG" id="COG0726">
    <property type="taxonomic scope" value="Bacteria"/>
</dbReference>
<feature type="compositionally biased region" description="Acidic residues" evidence="1">
    <location>
        <begin position="24"/>
        <end position="44"/>
    </location>
</feature>
<dbReference type="PROSITE" id="PS51677">
    <property type="entry name" value="NODB"/>
    <property type="match status" value="1"/>
</dbReference>
<feature type="region of interest" description="Disordered" evidence="1">
    <location>
        <begin position="24"/>
        <end position="62"/>
    </location>
</feature>
<dbReference type="EMBL" id="AGXA01000005">
    <property type="protein sequence ID" value="EKU94074.1"/>
    <property type="molecule type" value="Genomic_DNA"/>
</dbReference>
<dbReference type="PATRIC" id="fig|883081.3.peg.388"/>
<feature type="domain" description="NodB homology" evidence="3">
    <location>
        <begin position="86"/>
        <end position="266"/>
    </location>
</feature>